<keyword evidence="1" id="KW-0732">Signal</keyword>
<sequence>MSEGSSAGTRVLMASVCTRLLAAGVSGKLVGNCDYQTLRAVIYTFHRASSTSTSLSLGIFC</sequence>
<feature type="signal peptide" evidence="1">
    <location>
        <begin position="1"/>
        <end position="27"/>
    </location>
</feature>
<organism evidence="2 3">
    <name type="scientific">Portunus trituberculatus</name>
    <name type="common">Swimming crab</name>
    <name type="synonym">Neptunus trituberculatus</name>
    <dbReference type="NCBI Taxonomy" id="210409"/>
    <lineage>
        <taxon>Eukaryota</taxon>
        <taxon>Metazoa</taxon>
        <taxon>Ecdysozoa</taxon>
        <taxon>Arthropoda</taxon>
        <taxon>Crustacea</taxon>
        <taxon>Multicrustacea</taxon>
        <taxon>Malacostraca</taxon>
        <taxon>Eumalacostraca</taxon>
        <taxon>Eucarida</taxon>
        <taxon>Decapoda</taxon>
        <taxon>Pleocyemata</taxon>
        <taxon>Brachyura</taxon>
        <taxon>Eubrachyura</taxon>
        <taxon>Portunoidea</taxon>
        <taxon>Portunidae</taxon>
        <taxon>Portuninae</taxon>
        <taxon>Portunus</taxon>
    </lineage>
</organism>
<keyword evidence="3" id="KW-1185">Reference proteome</keyword>
<feature type="chain" id="PRO_5022708414" evidence="1">
    <location>
        <begin position="28"/>
        <end position="61"/>
    </location>
</feature>
<accession>A0A5B7HMG3</accession>
<evidence type="ECO:0000313" key="2">
    <source>
        <dbReference type="EMBL" id="MPC70795.1"/>
    </source>
</evidence>
<reference evidence="2 3" key="1">
    <citation type="submission" date="2019-05" db="EMBL/GenBank/DDBJ databases">
        <title>Another draft genome of Portunus trituberculatus and its Hox gene families provides insights of decapod evolution.</title>
        <authorList>
            <person name="Jeong J.-H."/>
            <person name="Song I."/>
            <person name="Kim S."/>
            <person name="Choi T."/>
            <person name="Kim D."/>
            <person name="Ryu S."/>
            <person name="Kim W."/>
        </authorList>
    </citation>
    <scope>NUCLEOTIDE SEQUENCE [LARGE SCALE GENOMIC DNA]</scope>
    <source>
        <tissue evidence="2">Muscle</tissue>
    </source>
</reference>
<dbReference type="AlphaFoldDB" id="A0A5B7HMG3"/>
<protein>
    <submittedName>
        <fullName evidence="2">Uncharacterized protein</fullName>
    </submittedName>
</protein>
<dbReference type="Proteomes" id="UP000324222">
    <property type="component" value="Unassembled WGS sequence"/>
</dbReference>
<evidence type="ECO:0000256" key="1">
    <source>
        <dbReference type="SAM" id="SignalP"/>
    </source>
</evidence>
<comment type="caution">
    <text evidence="2">The sequence shown here is derived from an EMBL/GenBank/DDBJ whole genome shotgun (WGS) entry which is preliminary data.</text>
</comment>
<gene>
    <name evidence="2" type="ORF">E2C01_065054</name>
</gene>
<evidence type="ECO:0000313" key="3">
    <source>
        <dbReference type="Proteomes" id="UP000324222"/>
    </source>
</evidence>
<dbReference type="EMBL" id="VSRR010031723">
    <property type="protein sequence ID" value="MPC70795.1"/>
    <property type="molecule type" value="Genomic_DNA"/>
</dbReference>
<proteinExistence type="predicted"/>
<name>A0A5B7HMG3_PORTR</name>